<dbReference type="InterPro" id="IPR039643">
    <property type="entry name" value="DhaM"/>
</dbReference>
<feature type="domain" description="PTS EIIA type-4" evidence="6">
    <location>
        <begin position="3"/>
        <end position="127"/>
    </location>
</feature>
<dbReference type="AlphaFoldDB" id="A0A1I3P1W4"/>
<dbReference type="GO" id="GO:0019563">
    <property type="term" value="P:glycerol catabolic process"/>
    <property type="evidence" value="ECO:0007669"/>
    <property type="project" value="InterPro"/>
</dbReference>
<evidence type="ECO:0000256" key="5">
    <source>
        <dbReference type="ARBA" id="ARBA00046577"/>
    </source>
</evidence>
<gene>
    <name evidence="7" type="ORF">SAMN05421852_10560</name>
</gene>
<organism evidence="7 8">
    <name type="scientific">Thermoflavimicrobium dichotomicum</name>
    <dbReference type="NCBI Taxonomy" id="46223"/>
    <lineage>
        <taxon>Bacteria</taxon>
        <taxon>Bacillati</taxon>
        <taxon>Bacillota</taxon>
        <taxon>Bacilli</taxon>
        <taxon>Bacillales</taxon>
        <taxon>Thermoactinomycetaceae</taxon>
        <taxon>Thermoflavimicrobium</taxon>
    </lineage>
</organism>
<evidence type="ECO:0000313" key="7">
    <source>
        <dbReference type="EMBL" id="SFJ15543.1"/>
    </source>
</evidence>
<comment type="function">
    <text evidence="2">Component of the dihydroxyacetone kinase complex, which is responsible for the phosphoenolpyruvate (PEP)-dependent phosphorylation of dihydroxyacetone. DhaM serves as the phosphoryl donor. Is phosphorylated by phosphoenolpyruvate in an EI- and HPr-dependent reaction, and a phosphorelay system on histidine residues finally leads to phosphoryl transfer to DhaL and dihydroxyacetone.</text>
</comment>
<protein>
    <recommendedName>
        <fullName evidence="3">phosphoenolpyruvate--glycerone phosphotransferase</fullName>
        <ecNumber evidence="3">2.7.1.121</ecNumber>
    </recommendedName>
</protein>
<dbReference type="Proteomes" id="UP000199545">
    <property type="component" value="Unassembled WGS sequence"/>
</dbReference>
<evidence type="ECO:0000256" key="2">
    <source>
        <dbReference type="ARBA" id="ARBA00002788"/>
    </source>
</evidence>
<dbReference type="RefSeq" id="WP_093229108.1">
    <property type="nucleotide sequence ID" value="NZ_FORR01000005.1"/>
</dbReference>
<sequence>MSFVGIVLVSHSLELVTGLKKLLVQIQPSVPIAVAGGDEEDGLGTSAQKIKEAIESVYSDKGVVVLFDLGSSLMQTEIALEWMENSENVKIANAPLVEGAYTAVVQSGCGSSLEKVLRAAEEARQMNKTIS</sequence>
<dbReference type="EC" id="2.7.1.121" evidence="3"/>
<dbReference type="InterPro" id="IPR012844">
    <property type="entry name" value="DhaM_N"/>
</dbReference>
<keyword evidence="4" id="KW-0808">Transferase</keyword>
<evidence type="ECO:0000256" key="3">
    <source>
        <dbReference type="ARBA" id="ARBA00012095"/>
    </source>
</evidence>
<dbReference type="Pfam" id="PF03610">
    <property type="entry name" value="EIIA-man"/>
    <property type="match status" value="1"/>
</dbReference>
<dbReference type="NCBIfam" id="TIGR02364">
    <property type="entry name" value="dha_pts"/>
    <property type="match status" value="1"/>
</dbReference>
<dbReference type="InterPro" id="IPR004701">
    <property type="entry name" value="PTS_EIIA_man-typ"/>
</dbReference>
<keyword evidence="7" id="KW-0418">Kinase</keyword>
<dbReference type="PANTHER" id="PTHR38594">
    <property type="entry name" value="PEP-DEPENDENT DIHYDROXYACETONE KINASE, PHOSPHORYL DONOR SUBUNIT DHAM"/>
    <property type="match status" value="1"/>
</dbReference>
<keyword evidence="8" id="KW-1185">Reference proteome</keyword>
<dbReference type="SUPFAM" id="SSF53062">
    <property type="entry name" value="PTS system fructose IIA component-like"/>
    <property type="match status" value="1"/>
</dbReference>
<evidence type="ECO:0000256" key="4">
    <source>
        <dbReference type="ARBA" id="ARBA00022679"/>
    </source>
</evidence>
<comment type="catalytic activity">
    <reaction evidence="1">
        <text>dihydroxyacetone + phosphoenolpyruvate = dihydroxyacetone phosphate + pyruvate</text>
        <dbReference type="Rhea" id="RHEA:18381"/>
        <dbReference type="ChEBI" id="CHEBI:15361"/>
        <dbReference type="ChEBI" id="CHEBI:16016"/>
        <dbReference type="ChEBI" id="CHEBI:57642"/>
        <dbReference type="ChEBI" id="CHEBI:58702"/>
        <dbReference type="EC" id="2.7.1.121"/>
    </reaction>
</comment>
<dbReference type="PROSITE" id="PS51096">
    <property type="entry name" value="PTS_EIIA_TYPE_4"/>
    <property type="match status" value="1"/>
</dbReference>
<dbReference type="PANTHER" id="PTHR38594:SF1">
    <property type="entry name" value="PEP-DEPENDENT DIHYDROXYACETONE KINASE, PHOSPHORYL DONOR SUBUNIT DHAM"/>
    <property type="match status" value="1"/>
</dbReference>
<dbReference type="EMBL" id="FORR01000005">
    <property type="protein sequence ID" value="SFJ15543.1"/>
    <property type="molecule type" value="Genomic_DNA"/>
</dbReference>
<evidence type="ECO:0000259" key="6">
    <source>
        <dbReference type="PROSITE" id="PS51096"/>
    </source>
</evidence>
<name>A0A1I3P1W4_9BACL</name>
<proteinExistence type="predicted"/>
<dbReference type="InterPro" id="IPR036662">
    <property type="entry name" value="PTS_EIIA_man-typ_sf"/>
</dbReference>
<reference evidence="7 8" key="1">
    <citation type="submission" date="2016-10" db="EMBL/GenBank/DDBJ databases">
        <authorList>
            <person name="de Groot N.N."/>
        </authorList>
    </citation>
    <scope>NUCLEOTIDE SEQUENCE [LARGE SCALE GENOMIC DNA]</scope>
    <source>
        <strain evidence="7 8">DSM 44778</strain>
    </source>
</reference>
<accession>A0A1I3P1W4</accession>
<comment type="subunit">
    <text evidence="5">Homodimer. The dihydroxyacetone kinase complex is composed of a homodimer of DhaM, a homodimer of DhaK and the subunit DhaL.</text>
</comment>
<dbReference type="OrthoDB" id="7065393at2"/>
<dbReference type="STRING" id="46223.SAMN05421852_10560"/>
<dbReference type="GO" id="GO:0016020">
    <property type="term" value="C:membrane"/>
    <property type="evidence" value="ECO:0007669"/>
    <property type="project" value="InterPro"/>
</dbReference>
<evidence type="ECO:0000256" key="1">
    <source>
        <dbReference type="ARBA" id="ARBA00001113"/>
    </source>
</evidence>
<dbReference type="Gene3D" id="3.40.50.510">
    <property type="entry name" value="Phosphotransferase system, mannose-type IIA component"/>
    <property type="match status" value="1"/>
</dbReference>
<dbReference type="GO" id="GO:0047324">
    <property type="term" value="F:phosphoenolpyruvate-glycerone phosphotransferase activity"/>
    <property type="evidence" value="ECO:0007669"/>
    <property type="project" value="UniProtKB-EC"/>
</dbReference>
<evidence type="ECO:0000313" key="8">
    <source>
        <dbReference type="Proteomes" id="UP000199545"/>
    </source>
</evidence>
<dbReference type="GO" id="GO:0009401">
    <property type="term" value="P:phosphoenolpyruvate-dependent sugar phosphotransferase system"/>
    <property type="evidence" value="ECO:0007669"/>
    <property type="project" value="InterPro"/>
</dbReference>